<comment type="caution">
    <text evidence="2">The sequence shown here is derived from an EMBL/GenBank/DDBJ whole genome shotgun (WGS) entry which is preliminary data.</text>
</comment>
<accession>A0AAW0JN37</accession>
<gene>
    <name evidence="2" type="ORF">CFP56_030423</name>
</gene>
<proteinExistence type="predicted"/>
<feature type="region of interest" description="Disordered" evidence="1">
    <location>
        <begin position="383"/>
        <end position="413"/>
    </location>
</feature>
<dbReference type="PANTHER" id="PTHR46288">
    <property type="entry name" value="PHORBOL-ESTER/DAG-TYPE DOMAIN-CONTAINING PROTEIN"/>
    <property type="match status" value="1"/>
</dbReference>
<sequence>MDCALMSQVKLNEEEEVHTHPNHQHPLLLLENMPGRLIFYCPVCGDYFLNRDTANGCIPCLFFIHKSCFERKLPLEIQHFYQPHLLSICTNESDQGITCNACCEHLSKPPKFWYYSCKQCYCVMDIDCALLPTTTINEEQIHYFLQGHPLILGKNKQLLDDEEEVISSLKGEYGDVELRSTLGHYDDIEQLSSVLRAQERKQVIDKEDDHDEEDSVHEAFLLSGKAYTRFVKILDRGVKIPEPFNSVQEIIEVSSKWAPKEKVASVVDYMVPLRPMVKMYLFYMLWEKHSRPLAIYELESYSSEKFVQENLLTDIEIEKSKLLSSSIIITRSHKVSGNKVGQLVESLLNLWSHTENLGAHDVHCPLSHSLDLKSKSLKSKMRSKDDSSYISSNQGQQLTGEQSTNENAQISGEPTNVPALQLVRKLGYAFA</sequence>
<dbReference type="Proteomes" id="UP000237347">
    <property type="component" value="Unassembled WGS sequence"/>
</dbReference>
<evidence type="ECO:0000313" key="3">
    <source>
        <dbReference type="Proteomes" id="UP000237347"/>
    </source>
</evidence>
<protein>
    <recommendedName>
        <fullName evidence="4">DC1 domain-containing protein</fullName>
    </recommendedName>
</protein>
<evidence type="ECO:0000313" key="2">
    <source>
        <dbReference type="EMBL" id="KAK7828260.1"/>
    </source>
</evidence>
<reference evidence="2 3" key="1">
    <citation type="journal article" date="2018" name="Sci. Data">
        <title>The draft genome sequence of cork oak.</title>
        <authorList>
            <person name="Ramos A.M."/>
            <person name="Usie A."/>
            <person name="Barbosa P."/>
            <person name="Barros P.M."/>
            <person name="Capote T."/>
            <person name="Chaves I."/>
            <person name="Simoes F."/>
            <person name="Abreu I."/>
            <person name="Carrasquinho I."/>
            <person name="Faro C."/>
            <person name="Guimaraes J.B."/>
            <person name="Mendonca D."/>
            <person name="Nobrega F."/>
            <person name="Rodrigues L."/>
            <person name="Saibo N.J.M."/>
            <person name="Varela M.C."/>
            <person name="Egas C."/>
            <person name="Matos J."/>
            <person name="Miguel C.M."/>
            <person name="Oliveira M.M."/>
            <person name="Ricardo C.P."/>
            <person name="Goncalves S."/>
        </authorList>
    </citation>
    <scope>NUCLEOTIDE SEQUENCE [LARGE SCALE GENOMIC DNA]</scope>
    <source>
        <strain evidence="3">cv. HL8</strain>
    </source>
</reference>
<organism evidence="2 3">
    <name type="scientific">Quercus suber</name>
    <name type="common">Cork oak</name>
    <dbReference type="NCBI Taxonomy" id="58331"/>
    <lineage>
        <taxon>Eukaryota</taxon>
        <taxon>Viridiplantae</taxon>
        <taxon>Streptophyta</taxon>
        <taxon>Embryophyta</taxon>
        <taxon>Tracheophyta</taxon>
        <taxon>Spermatophyta</taxon>
        <taxon>Magnoliopsida</taxon>
        <taxon>eudicotyledons</taxon>
        <taxon>Gunneridae</taxon>
        <taxon>Pentapetalae</taxon>
        <taxon>rosids</taxon>
        <taxon>fabids</taxon>
        <taxon>Fagales</taxon>
        <taxon>Fagaceae</taxon>
        <taxon>Quercus</taxon>
    </lineage>
</organism>
<evidence type="ECO:0008006" key="4">
    <source>
        <dbReference type="Google" id="ProtNLM"/>
    </source>
</evidence>
<dbReference type="PANTHER" id="PTHR46288:SF27">
    <property type="entry name" value="CYSTEINE_HISTIDINE-RICH C1 DOMAIN FAMILY PROTEIN"/>
    <property type="match status" value="1"/>
</dbReference>
<name>A0AAW0JN37_QUESU</name>
<dbReference type="InterPro" id="IPR046349">
    <property type="entry name" value="C1-like_sf"/>
</dbReference>
<evidence type="ECO:0000256" key="1">
    <source>
        <dbReference type="SAM" id="MobiDB-lite"/>
    </source>
</evidence>
<dbReference type="EMBL" id="PKMF04000507">
    <property type="protein sequence ID" value="KAK7828260.1"/>
    <property type="molecule type" value="Genomic_DNA"/>
</dbReference>
<feature type="compositionally biased region" description="Polar residues" evidence="1">
    <location>
        <begin position="389"/>
        <end position="413"/>
    </location>
</feature>
<dbReference type="SUPFAM" id="SSF57889">
    <property type="entry name" value="Cysteine-rich domain"/>
    <property type="match status" value="2"/>
</dbReference>
<keyword evidence="3" id="KW-1185">Reference proteome</keyword>
<dbReference type="AlphaFoldDB" id="A0AAW0JN37"/>